<dbReference type="AlphaFoldDB" id="A0A1Y6BTF4"/>
<evidence type="ECO:0000313" key="12">
    <source>
        <dbReference type="Proteomes" id="UP000192920"/>
    </source>
</evidence>
<feature type="domain" description="Anti-sigma-28 factor FlgM C-terminal" evidence="10">
    <location>
        <begin position="46"/>
        <end position="88"/>
    </location>
</feature>
<accession>A0A1Y6BTF4</accession>
<evidence type="ECO:0000256" key="6">
    <source>
        <dbReference type="ARBA" id="ARBA00023163"/>
    </source>
</evidence>
<dbReference type="RefSeq" id="WP_008954869.1">
    <property type="nucleotide sequence ID" value="NZ_FXAG01000008.1"/>
</dbReference>
<dbReference type="STRING" id="1123014.SAMN02745746_01779"/>
<organism evidence="11 12">
    <name type="scientific">Pseudogulbenkiania subflava DSM 22618</name>
    <dbReference type="NCBI Taxonomy" id="1123014"/>
    <lineage>
        <taxon>Bacteria</taxon>
        <taxon>Pseudomonadati</taxon>
        <taxon>Pseudomonadota</taxon>
        <taxon>Betaproteobacteria</taxon>
        <taxon>Neisseriales</taxon>
        <taxon>Chromobacteriaceae</taxon>
        <taxon>Pseudogulbenkiania</taxon>
    </lineage>
</organism>
<dbReference type="GO" id="GO:0045892">
    <property type="term" value="P:negative regulation of DNA-templated transcription"/>
    <property type="evidence" value="ECO:0007669"/>
    <property type="project" value="InterPro"/>
</dbReference>
<keyword evidence="5" id="KW-0805">Transcription regulation</keyword>
<feature type="region of interest" description="Disordered" evidence="9">
    <location>
        <begin position="1"/>
        <end position="40"/>
    </location>
</feature>
<evidence type="ECO:0000313" key="11">
    <source>
        <dbReference type="EMBL" id="SMF19405.1"/>
    </source>
</evidence>
<keyword evidence="12" id="KW-1185">Reference proteome</keyword>
<dbReference type="EMBL" id="FXAG01000008">
    <property type="protein sequence ID" value="SMF19405.1"/>
    <property type="molecule type" value="Genomic_DNA"/>
</dbReference>
<feature type="compositionally biased region" description="Low complexity" evidence="9">
    <location>
        <begin position="25"/>
        <end position="38"/>
    </location>
</feature>
<gene>
    <name evidence="11" type="ORF">SAMN02745746_01779</name>
</gene>
<evidence type="ECO:0000256" key="1">
    <source>
        <dbReference type="ARBA" id="ARBA00005322"/>
    </source>
</evidence>
<reference evidence="12" key="1">
    <citation type="submission" date="2017-04" db="EMBL/GenBank/DDBJ databases">
        <authorList>
            <person name="Varghese N."/>
            <person name="Submissions S."/>
        </authorList>
    </citation>
    <scope>NUCLEOTIDE SEQUENCE [LARGE SCALE GENOMIC DNA]</scope>
    <source>
        <strain evidence="12">DSM 22618</strain>
    </source>
</reference>
<name>A0A1Y6BTF4_9NEIS</name>
<dbReference type="InterPro" id="IPR035890">
    <property type="entry name" value="Anti-sigma-28_factor_FlgM_sf"/>
</dbReference>
<evidence type="ECO:0000256" key="3">
    <source>
        <dbReference type="ARBA" id="ARBA00022491"/>
    </source>
</evidence>
<keyword evidence="4" id="KW-1005">Bacterial flagellum biogenesis</keyword>
<evidence type="ECO:0000259" key="10">
    <source>
        <dbReference type="Pfam" id="PF04316"/>
    </source>
</evidence>
<evidence type="ECO:0000256" key="4">
    <source>
        <dbReference type="ARBA" id="ARBA00022795"/>
    </source>
</evidence>
<proteinExistence type="inferred from homology"/>
<evidence type="ECO:0000256" key="2">
    <source>
        <dbReference type="ARBA" id="ARBA00017823"/>
    </source>
</evidence>
<dbReference type="InterPro" id="IPR031316">
    <property type="entry name" value="FlgM_C"/>
</dbReference>
<dbReference type="SUPFAM" id="SSF101498">
    <property type="entry name" value="Anti-sigma factor FlgM"/>
    <property type="match status" value="1"/>
</dbReference>
<protein>
    <recommendedName>
        <fullName evidence="2">Negative regulator of flagellin synthesis</fullName>
    </recommendedName>
    <alternativeName>
        <fullName evidence="8">Anti-sigma-28 factor</fullName>
    </alternativeName>
</protein>
<comment type="function">
    <text evidence="7">Responsible for the coupling of flagellin expression to flagellar assembly by preventing expression of the flagellin genes when a component of the middle class of proteins is defective. It negatively regulates flagellar genes by inhibiting the activity of FliA by directly binding to FliA.</text>
</comment>
<evidence type="ECO:0000256" key="9">
    <source>
        <dbReference type="SAM" id="MobiDB-lite"/>
    </source>
</evidence>
<dbReference type="Proteomes" id="UP000192920">
    <property type="component" value="Unassembled WGS sequence"/>
</dbReference>
<evidence type="ECO:0000256" key="5">
    <source>
        <dbReference type="ARBA" id="ARBA00023015"/>
    </source>
</evidence>
<keyword evidence="6" id="KW-0804">Transcription</keyword>
<dbReference type="Pfam" id="PF04316">
    <property type="entry name" value="FlgM"/>
    <property type="match status" value="1"/>
</dbReference>
<keyword evidence="3" id="KW-0678">Repressor</keyword>
<dbReference type="NCBIfam" id="TIGR03824">
    <property type="entry name" value="FlgM_jcvi"/>
    <property type="match status" value="1"/>
</dbReference>
<sequence>MKIDNTSKALGAYGAQSKPVRRESTPSTSDSASASASDNVAINPKIGAVEREVANAPAFDAAKVDAIKQAIASGSFQINPDKIADQLIASAQDLLSR</sequence>
<dbReference type="InterPro" id="IPR007412">
    <property type="entry name" value="FlgM"/>
</dbReference>
<comment type="similarity">
    <text evidence="1">Belongs to the FlgM family.</text>
</comment>
<evidence type="ECO:0000256" key="7">
    <source>
        <dbReference type="ARBA" id="ARBA00024739"/>
    </source>
</evidence>
<dbReference type="GO" id="GO:0044781">
    <property type="term" value="P:bacterial-type flagellum organization"/>
    <property type="evidence" value="ECO:0007669"/>
    <property type="project" value="UniProtKB-KW"/>
</dbReference>
<evidence type="ECO:0000256" key="8">
    <source>
        <dbReference type="ARBA" id="ARBA00030117"/>
    </source>
</evidence>